<evidence type="ECO:0000256" key="5">
    <source>
        <dbReference type="ARBA" id="ARBA00022692"/>
    </source>
</evidence>
<dbReference type="PANTHER" id="PTHR47529">
    <property type="entry name" value="PEPTIDYL-PROLYL CIS-TRANS ISOMERASE D"/>
    <property type="match status" value="1"/>
</dbReference>
<evidence type="ECO:0000256" key="1">
    <source>
        <dbReference type="ARBA" id="ARBA00004382"/>
    </source>
</evidence>
<dbReference type="InterPro" id="IPR046357">
    <property type="entry name" value="PPIase_dom_sf"/>
</dbReference>
<dbReference type="SUPFAM" id="SSF54534">
    <property type="entry name" value="FKBP-like"/>
    <property type="match status" value="1"/>
</dbReference>
<evidence type="ECO:0000313" key="16">
    <source>
        <dbReference type="Proteomes" id="UP001138961"/>
    </source>
</evidence>
<dbReference type="InterPro" id="IPR052029">
    <property type="entry name" value="PpiD_chaperone"/>
</dbReference>
<evidence type="ECO:0000256" key="7">
    <source>
        <dbReference type="ARBA" id="ARBA00023136"/>
    </source>
</evidence>
<keyword evidence="3" id="KW-1003">Cell membrane</keyword>
<evidence type="ECO:0000313" key="15">
    <source>
        <dbReference type="EMBL" id="MCB5198242.1"/>
    </source>
</evidence>
<evidence type="ECO:0000256" key="3">
    <source>
        <dbReference type="ARBA" id="ARBA00022475"/>
    </source>
</evidence>
<keyword evidence="6" id="KW-1133">Transmembrane helix</keyword>
<keyword evidence="8" id="KW-0143">Chaperone</keyword>
<gene>
    <name evidence="15" type="ORF">LGQ03_03220</name>
</gene>
<evidence type="ECO:0000256" key="9">
    <source>
        <dbReference type="ARBA" id="ARBA00030642"/>
    </source>
</evidence>
<accession>A0ABS8BR88</accession>
<protein>
    <recommendedName>
        <fullName evidence="2">Parvulin-like PPIase</fullName>
    </recommendedName>
    <alternativeName>
        <fullName evidence="9">Peptidyl-prolyl cis-trans isomerase plp</fullName>
    </alternativeName>
    <alternativeName>
        <fullName evidence="12">Periplasmic chaperone PpiD</fullName>
    </alternativeName>
    <alternativeName>
        <fullName evidence="13">Periplasmic folding chaperone</fullName>
    </alternativeName>
    <alternativeName>
        <fullName evidence="10">Rotamase plp</fullName>
    </alternativeName>
</protein>
<comment type="caution">
    <text evidence="15">The sequence shown here is derived from an EMBL/GenBank/DDBJ whole genome shotgun (WGS) entry which is preliminary data.</text>
</comment>
<comment type="similarity">
    <text evidence="11">Belongs to the PpiD chaperone family.</text>
</comment>
<dbReference type="RefSeq" id="WP_226747204.1">
    <property type="nucleotide sequence ID" value="NZ_JAJATZ010000001.1"/>
</dbReference>
<evidence type="ECO:0000256" key="4">
    <source>
        <dbReference type="ARBA" id="ARBA00022519"/>
    </source>
</evidence>
<evidence type="ECO:0000256" key="2">
    <source>
        <dbReference type="ARBA" id="ARBA00018370"/>
    </source>
</evidence>
<dbReference type="InterPro" id="IPR027304">
    <property type="entry name" value="Trigger_fact/SurA_dom_sf"/>
</dbReference>
<keyword evidence="15" id="KW-0413">Isomerase</keyword>
<feature type="domain" description="PpiC" evidence="14">
    <location>
        <begin position="243"/>
        <end position="361"/>
    </location>
</feature>
<comment type="subcellular location">
    <subcellularLocation>
        <location evidence="1">Cell inner membrane</location>
        <topology evidence="1">Single-pass type II membrane protein</topology>
        <orientation evidence="1">Periplasmic side</orientation>
    </subcellularLocation>
</comment>
<evidence type="ECO:0000256" key="11">
    <source>
        <dbReference type="ARBA" id="ARBA00038408"/>
    </source>
</evidence>
<dbReference type="Pfam" id="PF13624">
    <property type="entry name" value="SurA_N_3"/>
    <property type="match status" value="1"/>
</dbReference>
<evidence type="ECO:0000256" key="6">
    <source>
        <dbReference type="ARBA" id="ARBA00022989"/>
    </source>
</evidence>
<evidence type="ECO:0000256" key="12">
    <source>
        <dbReference type="ARBA" id="ARBA00040743"/>
    </source>
</evidence>
<evidence type="ECO:0000256" key="8">
    <source>
        <dbReference type="ARBA" id="ARBA00023186"/>
    </source>
</evidence>
<dbReference type="SUPFAM" id="SSF109998">
    <property type="entry name" value="Triger factor/SurA peptide-binding domain-like"/>
    <property type="match status" value="1"/>
</dbReference>
<proteinExistence type="inferred from homology"/>
<dbReference type="Gene3D" id="3.10.50.40">
    <property type="match status" value="1"/>
</dbReference>
<keyword evidence="5" id="KW-0812">Transmembrane</keyword>
<dbReference type="Gene3D" id="1.10.4030.10">
    <property type="entry name" value="Porin chaperone SurA, peptide-binding domain"/>
    <property type="match status" value="1"/>
</dbReference>
<name>A0ABS8BR88_9RHOB</name>
<evidence type="ECO:0000256" key="13">
    <source>
        <dbReference type="ARBA" id="ARBA00042775"/>
    </source>
</evidence>
<dbReference type="Pfam" id="PF13145">
    <property type="entry name" value="Rotamase_2"/>
    <property type="match status" value="1"/>
</dbReference>
<dbReference type="EMBL" id="JAJATZ010000001">
    <property type="protein sequence ID" value="MCB5198242.1"/>
    <property type="molecule type" value="Genomic_DNA"/>
</dbReference>
<evidence type="ECO:0000259" key="14">
    <source>
        <dbReference type="Pfam" id="PF13145"/>
    </source>
</evidence>
<dbReference type="PANTHER" id="PTHR47529:SF1">
    <property type="entry name" value="PERIPLASMIC CHAPERONE PPID"/>
    <property type="match status" value="1"/>
</dbReference>
<keyword evidence="4" id="KW-0997">Cell inner membrane</keyword>
<reference evidence="15" key="1">
    <citation type="submission" date="2021-10" db="EMBL/GenBank/DDBJ databases">
        <title>Loktanella gaetbuli sp. nov., isolated from a tidal flat.</title>
        <authorList>
            <person name="Park S."/>
            <person name="Yoon J.-H."/>
        </authorList>
    </citation>
    <scope>NUCLEOTIDE SEQUENCE</scope>
    <source>
        <strain evidence="15">TSTF-M6</strain>
    </source>
</reference>
<evidence type="ECO:0000256" key="10">
    <source>
        <dbReference type="ARBA" id="ARBA00031484"/>
    </source>
</evidence>
<keyword evidence="16" id="KW-1185">Reference proteome</keyword>
<dbReference type="InterPro" id="IPR000297">
    <property type="entry name" value="PPIase_PpiC"/>
</dbReference>
<sequence length="613" mass="66047">MAKQKKSRFGVWVILILLFVGLLGFGTGGFTGSIQRLGMAGDTEISVSSYQSALNNQLRSLEAQVGNRVTFQQAQASGLDRQVLNQVVTIATLDNETARLGLSIGDDRVRDEVLSTQAFQSLSGNFDRETYRRALANAGMTEAEFEASLRADVARTLLQGAVISGVEMPPVYVDTLLTFLGETRDIVFAPVTVDDLDTPVPGPTEADLQTFYDENPDMFTAPEAREITYVMLTPAMLADDVTIPEDQVRNLYEDRISQFQQPERRLVERLVFPDAAAADTAQQQIAANETDFDALVTQRGLSLSDVDLGDVSRDDLGAAGDAVFAAAPDDVVGPIETSLGPALFRVNAILAAENIPFEDAAPDLEQELATAQARRVINQSAEQINDLIAGGATLEDLADRTELELGSISVTPDTTDGPAAYDSFRNAAAAVEEGAFTTLEELEDGGIFAVRLDSVTPPALQPMAEVSDRLDAAWRAAAERLAIIARAEELATQVMPMTRLDSLGLDPVEQQNLTRGSFVEGAPAGFMQEVFAMETSQVRALPTPDGALIVRLNRVTPADPDNERVAAQRDALSEQIAAGLAQDIYDAFANDVRMRTDVVIDQNAVNAVNSQMQ</sequence>
<dbReference type="GO" id="GO:0016853">
    <property type="term" value="F:isomerase activity"/>
    <property type="evidence" value="ECO:0007669"/>
    <property type="project" value="UniProtKB-KW"/>
</dbReference>
<keyword evidence="7" id="KW-0472">Membrane</keyword>
<dbReference type="Proteomes" id="UP001138961">
    <property type="component" value="Unassembled WGS sequence"/>
</dbReference>
<organism evidence="15 16">
    <name type="scientific">Loktanella gaetbuli</name>
    <dbReference type="NCBI Taxonomy" id="2881335"/>
    <lineage>
        <taxon>Bacteria</taxon>
        <taxon>Pseudomonadati</taxon>
        <taxon>Pseudomonadota</taxon>
        <taxon>Alphaproteobacteria</taxon>
        <taxon>Rhodobacterales</taxon>
        <taxon>Roseobacteraceae</taxon>
        <taxon>Loktanella</taxon>
    </lineage>
</organism>